<reference evidence="2 3" key="1">
    <citation type="journal article" date="2015" name="Biotechnol. Biofuels">
        <title>Enhanced degradation of softwood versus hardwood by the white-rot fungus Pycnoporus coccineus.</title>
        <authorList>
            <person name="Couturier M."/>
            <person name="Navarro D."/>
            <person name="Chevret D."/>
            <person name="Henrissat B."/>
            <person name="Piumi F."/>
            <person name="Ruiz-Duenas F.J."/>
            <person name="Martinez A.T."/>
            <person name="Grigoriev I.V."/>
            <person name="Riley R."/>
            <person name="Lipzen A."/>
            <person name="Berrin J.G."/>
            <person name="Master E.R."/>
            <person name="Rosso M.N."/>
        </authorList>
    </citation>
    <scope>NUCLEOTIDE SEQUENCE [LARGE SCALE GENOMIC DNA]</scope>
    <source>
        <strain evidence="2 3">BRFM310</strain>
    </source>
</reference>
<feature type="region of interest" description="Disordered" evidence="1">
    <location>
        <begin position="25"/>
        <end position="48"/>
    </location>
</feature>
<sequence length="369" mass="39497">MQMGASGSQAYAELNRVFTDQLSGRPIAHRTHSRARTPAFPNSDEKQARARWRLRPSCEIDVLRAVRGAYSCPTMGCTSRSRYFVRLAKLRSSVPWLQLAATAPGMIGLFGRRMPSMKVTLNSPPRIHTLNMNLEFAHIAISVRTMATCVDEKSTAPCTWRPDRISPLSQHRLGQALPCSRPNISRFTASRSTAPTAPRRHRAPRSPSSPASPPSRRSRPELSSARPPGPSGSPNPANGPRDVVRDRRRACARARSTSELAASPGHATPTRTTHPRTCCAMCIEDGGEAPTCGNLLGSRVGMTATQCQGPRGVSPDRSYTPLPDLVRTVADGGPVSRGTPPPPPGSPPTARGGACGAPTTSRTVLPNSA</sequence>
<feature type="region of interest" description="Disordered" evidence="1">
    <location>
        <begin position="160"/>
        <end position="274"/>
    </location>
</feature>
<evidence type="ECO:0000313" key="3">
    <source>
        <dbReference type="Proteomes" id="UP000193067"/>
    </source>
</evidence>
<name>A0A1Y2IV03_TRAC3</name>
<accession>A0A1Y2IV03</accession>
<feature type="compositionally biased region" description="Polar residues" evidence="1">
    <location>
        <begin position="358"/>
        <end position="369"/>
    </location>
</feature>
<organism evidence="2 3">
    <name type="scientific">Trametes coccinea (strain BRFM310)</name>
    <name type="common">Pycnoporus coccineus</name>
    <dbReference type="NCBI Taxonomy" id="1353009"/>
    <lineage>
        <taxon>Eukaryota</taxon>
        <taxon>Fungi</taxon>
        <taxon>Dikarya</taxon>
        <taxon>Basidiomycota</taxon>
        <taxon>Agaricomycotina</taxon>
        <taxon>Agaricomycetes</taxon>
        <taxon>Polyporales</taxon>
        <taxon>Polyporaceae</taxon>
        <taxon>Trametes</taxon>
    </lineage>
</organism>
<evidence type="ECO:0000313" key="2">
    <source>
        <dbReference type="EMBL" id="OSD04975.1"/>
    </source>
</evidence>
<dbReference type="AlphaFoldDB" id="A0A1Y2IV03"/>
<dbReference type="Proteomes" id="UP000193067">
    <property type="component" value="Unassembled WGS sequence"/>
</dbReference>
<evidence type="ECO:0000256" key="1">
    <source>
        <dbReference type="SAM" id="MobiDB-lite"/>
    </source>
</evidence>
<dbReference type="EMBL" id="KZ084094">
    <property type="protein sequence ID" value="OSD04975.1"/>
    <property type="molecule type" value="Genomic_DNA"/>
</dbReference>
<keyword evidence="3" id="KW-1185">Reference proteome</keyword>
<feature type="region of interest" description="Disordered" evidence="1">
    <location>
        <begin position="306"/>
        <end position="369"/>
    </location>
</feature>
<proteinExistence type="predicted"/>
<protein>
    <submittedName>
        <fullName evidence="2">Uncharacterized protein</fullName>
    </submittedName>
</protein>
<gene>
    <name evidence="2" type="ORF">PYCCODRAFT_1270457</name>
</gene>